<keyword evidence="3" id="KW-1185">Reference proteome</keyword>
<name>R7TNB2_CAPTE</name>
<sequence length="214" mass="24700">MSKGPRLWNLSTDYARIVKLSTRSKISVVLVPSHPVECRNCKQIHIQLWLYMELEWEWNAKCCLVNWIEFISLTSDWLALGLGEIKKRNRQAVRREVARVLKEVRGASAWKSLSNHAAPHQPLDNRLPRADDVLQSVLDAAPVDGLHLDSIIWEQIDKSMADFKWAEEDDYEDLIDTLTQSEQLRKELADWHSFGYVRLSSNGISPVFSSAFRK</sequence>
<reference evidence="3" key="1">
    <citation type="submission" date="2012-12" db="EMBL/GenBank/DDBJ databases">
        <authorList>
            <person name="Hellsten U."/>
            <person name="Grimwood J."/>
            <person name="Chapman J.A."/>
            <person name="Shapiro H."/>
            <person name="Aerts A."/>
            <person name="Otillar R.P."/>
            <person name="Terry A.Y."/>
            <person name="Boore J.L."/>
            <person name="Simakov O."/>
            <person name="Marletaz F."/>
            <person name="Cho S.-J."/>
            <person name="Edsinger-Gonzales E."/>
            <person name="Havlak P."/>
            <person name="Kuo D.-H."/>
            <person name="Larsson T."/>
            <person name="Lv J."/>
            <person name="Arendt D."/>
            <person name="Savage R."/>
            <person name="Osoegawa K."/>
            <person name="de Jong P."/>
            <person name="Lindberg D.R."/>
            <person name="Seaver E.C."/>
            <person name="Weisblat D.A."/>
            <person name="Putnam N.H."/>
            <person name="Grigoriev I.V."/>
            <person name="Rokhsar D.S."/>
        </authorList>
    </citation>
    <scope>NUCLEOTIDE SEQUENCE</scope>
    <source>
        <strain evidence="3">I ESC-2004</strain>
    </source>
</reference>
<dbReference type="EMBL" id="KB309157">
    <property type="protein sequence ID" value="ELT95323.1"/>
    <property type="molecule type" value="Genomic_DNA"/>
</dbReference>
<evidence type="ECO:0000313" key="3">
    <source>
        <dbReference type="Proteomes" id="UP000014760"/>
    </source>
</evidence>
<accession>R7TNB2</accession>
<reference evidence="2" key="3">
    <citation type="submission" date="2015-06" db="UniProtKB">
        <authorList>
            <consortium name="EnsemblMetazoa"/>
        </authorList>
    </citation>
    <scope>IDENTIFICATION</scope>
</reference>
<dbReference type="EMBL" id="AMQN01011871">
    <property type="status" value="NOT_ANNOTATED_CDS"/>
    <property type="molecule type" value="Genomic_DNA"/>
</dbReference>
<protein>
    <submittedName>
        <fullName evidence="1 2">Uncharacterized protein</fullName>
    </submittedName>
</protein>
<organism evidence="1">
    <name type="scientific">Capitella teleta</name>
    <name type="common">Polychaete worm</name>
    <dbReference type="NCBI Taxonomy" id="283909"/>
    <lineage>
        <taxon>Eukaryota</taxon>
        <taxon>Metazoa</taxon>
        <taxon>Spiralia</taxon>
        <taxon>Lophotrochozoa</taxon>
        <taxon>Annelida</taxon>
        <taxon>Polychaeta</taxon>
        <taxon>Sedentaria</taxon>
        <taxon>Scolecida</taxon>
        <taxon>Capitellidae</taxon>
        <taxon>Capitella</taxon>
    </lineage>
</organism>
<gene>
    <name evidence="1" type="ORF">CAPTEDRAFT_211570</name>
</gene>
<dbReference type="EMBL" id="AMQN01011870">
    <property type="status" value="NOT_ANNOTATED_CDS"/>
    <property type="molecule type" value="Genomic_DNA"/>
</dbReference>
<dbReference type="Proteomes" id="UP000014760">
    <property type="component" value="Unassembled WGS sequence"/>
</dbReference>
<dbReference type="HOGENOM" id="CLU_1290057_0_0_1"/>
<proteinExistence type="predicted"/>
<evidence type="ECO:0000313" key="2">
    <source>
        <dbReference type="EnsemblMetazoa" id="CapteP211570"/>
    </source>
</evidence>
<reference evidence="1 3" key="2">
    <citation type="journal article" date="2013" name="Nature">
        <title>Insights into bilaterian evolution from three spiralian genomes.</title>
        <authorList>
            <person name="Simakov O."/>
            <person name="Marletaz F."/>
            <person name="Cho S.J."/>
            <person name="Edsinger-Gonzales E."/>
            <person name="Havlak P."/>
            <person name="Hellsten U."/>
            <person name="Kuo D.H."/>
            <person name="Larsson T."/>
            <person name="Lv J."/>
            <person name="Arendt D."/>
            <person name="Savage R."/>
            <person name="Osoegawa K."/>
            <person name="de Jong P."/>
            <person name="Grimwood J."/>
            <person name="Chapman J.A."/>
            <person name="Shapiro H."/>
            <person name="Aerts A."/>
            <person name="Otillar R.P."/>
            <person name="Terry A.Y."/>
            <person name="Boore J.L."/>
            <person name="Grigoriev I.V."/>
            <person name="Lindberg D.R."/>
            <person name="Seaver E.C."/>
            <person name="Weisblat D.A."/>
            <person name="Putnam N.H."/>
            <person name="Rokhsar D.S."/>
        </authorList>
    </citation>
    <scope>NUCLEOTIDE SEQUENCE</scope>
    <source>
        <strain evidence="1 3">I ESC-2004</strain>
    </source>
</reference>
<dbReference type="EnsemblMetazoa" id="CapteT211570">
    <property type="protein sequence ID" value="CapteP211570"/>
    <property type="gene ID" value="CapteG211570"/>
</dbReference>
<dbReference type="AlphaFoldDB" id="R7TNB2"/>
<evidence type="ECO:0000313" key="1">
    <source>
        <dbReference type="EMBL" id="ELT95323.1"/>
    </source>
</evidence>